<evidence type="ECO:0000313" key="2">
    <source>
        <dbReference type="EMBL" id="CDS40242.1"/>
    </source>
</evidence>
<feature type="compositionally biased region" description="Basic residues" evidence="1">
    <location>
        <begin position="33"/>
        <end position="46"/>
    </location>
</feature>
<dbReference type="OMA" id="THDASPD"/>
<feature type="compositionally biased region" description="Basic and acidic residues" evidence="1">
    <location>
        <begin position="1"/>
        <end position="17"/>
    </location>
</feature>
<reference evidence="2" key="2">
    <citation type="submission" date="2015-11" db="EMBL/GenBank/DDBJ databases">
        <authorList>
            <person name="Zhang Y."/>
            <person name="Guo Z."/>
        </authorList>
    </citation>
    <scope>NUCLEOTIDE SEQUENCE</scope>
</reference>
<proteinExistence type="predicted"/>
<feature type="region of interest" description="Disordered" evidence="1">
    <location>
        <begin position="1"/>
        <end position="86"/>
    </location>
</feature>
<dbReference type="EMBL" id="LN902841">
    <property type="protein sequence ID" value="CDS40242.1"/>
    <property type="molecule type" value="Genomic_DNA"/>
</dbReference>
<reference evidence="2" key="1">
    <citation type="journal article" date="2013" name="Nature">
        <title>The genomes of four tapeworm species reveal adaptations to parasitism.</title>
        <authorList>
            <person name="Tsai I.J."/>
            <person name="Zarowiecki M."/>
            <person name="Holroyd N."/>
            <person name="Garciarrubio A."/>
            <person name="Sanchez-Flores A."/>
            <person name="Brooks K.L."/>
            <person name="Tracey A."/>
            <person name="Bobes R.J."/>
            <person name="Fragoso G."/>
            <person name="Sciutto E."/>
            <person name="Aslett M."/>
            <person name="Beasley H."/>
            <person name="Bennett H.M."/>
            <person name="Cai J."/>
            <person name="Camicia F."/>
            <person name="Clark R."/>
            <person name="Cucher M."/>
            <person name="De Silva N."/>
            <person name="Day T.A."/>
            <person name="Deplazes P."/>
            <person name="Estrada K."/>
            <person name="Fernandez C."/>
            <person name="Holland P.W."/>
            <person name="Hou J."/>
            <person name="Hu S."/>
            <person name="Huckvale T."/>
            <person name="Hung S.S."/>
            <person name="Kamenetzky L."/>
            <person name="Keane J.A."/>
            <person name="Kiss F."/>
            <person name="Koziol U."/>
            <person name="Lambert O."/>
            <person name="Liu K."/>
            <person name="Luo X."/>
            <person name="Luo Y."/>
            <person name="Macchiaroli N."/>
            <person name="Nichol S."/>
            <person name="Paps J."/>
            <person name="Parkinson J."/>
            <person name="Pouchkina-Stantcheva N."/>
            <person name="Riddiford N."/>
            <person name="Rosenzvit M."/>
            <person name="Salinas G."/>
            <person name="Wasmuth J.D."/>
            <person name="Zamanian M."/>
            <person name="Zheng Y."/>
            <person name="Cai X."/>
            <person name="Soberon X."/>
            <person name="Olson P.D."/>
            <person name="Laclette J.P."/>
            <person name="Brehm K."/>
            <person name="Berriman M."/>
            <person name="Garciarrubio A."/>
            <person name="Bobes R.J."/>
            <person name="Fragoso G."/>
            <person name="Sanchez-Flores A."/>
            <person name="Estrada K."/>
            <person name="Cevallos M.A."/>
            <person name="Morett E."/>
            <person name="Gonzalez V."/>
            <person name="Portillo T."/>
            <person name="Ochoa-Leyva A."/>
            <person name="Jose M.V."/>
            <person name="Sciutto E."/>
            <person name="Landa A."/>
            <person name="Jimenez L."/>
            <person name="Valdes V."/>
            <person name="Carrero J.C."/>
            <person name="Larralde C."/>
            <person name="Morales-Montor J."/>
            <person name="Limon-Lason J."/>
            <person name="Soberon X."/>
            <person name="Laclette J.P."/>
        </authorList>
    </citation>
    <scope>NUCLEOTIDE SEQUENCE [LARGE SCALE GENOMIC DNA]</scope>
</reference>
<organism evidence="2 3">
    <name type="scientific">Echinococcus multilocularis</name>
    <name type="common">Fox tapeworm</name>
    <dbReference type="NCBI Taxonomy" id="6211"/>
    <lineage>
        <taxon>Eukaryota</taxon>
        <taxon>Metazoa</taxon>
        <taxon>Spiralia</taxon>
        <taxon>Lophotrochozoa</taxon>
        <taxon>Platyhelminthes</taxon>
        <taxon>Cestoda</taxon>
        <taxon>Eucestoda</taxon>
        <taxon>Cyclophyllidea</taxon>
        <taxon>Taeniidae</taxon>
        <taxon>Echinococcus</taxon>
    </lineage>
</organism>
<accession>A0A068Y615</accession>
<protein>
    <submittedName>
        <fullName evidence="2">Expressed conserved protein</fullName>
    </submittedName>
</protein>
<evidence type="ECO:0000256" key="1">
    <source>
        <dbReference type="SAM" id="MobiDB-lite"/>
    </source>
</evidence>
<gene>
    <name evidence="2" type="ORF">EmuJ_000781300</name>
</gene>
<dbReference type="AlphaFoldDB" id="A0A068Y615"/>
<keyword evidence="3" id="KW-1185">Reference proteome</keyword>
<feature type="compositionally biased region" description="Basic and acidic residues" evidence="1">
    <location>
        <begin position="50"/>
        <end position="75"/>
    </location>
</feature>
<evidence type="ECO:0000313" key="3">
    <source>
        <dbReference type="Proteomes" id="UP000017246"/>
    </source>
</evidence>
<sequence>MSSDEKKDEDAKKEGFFKKLFSTPSKSSPNDKPHKHGNKAAFRKTPKQAGGDDQKQHDHDGNPDAEQGEKDRKTDQVLCDDSGDCK</sequence>
<name>A0A068Y615_ECHMU</name>
<dbReference type="Proteomes" id="UP000017246">
    <property type="component" value="Unassembled WGS sequence"/>
</dbReference>